<dbReference type="Proteomes" id="UP000050794">
    <property type="component" value="Unassembled WGS sequence"/>
</dbReference>
<comment type="cofactor">
    <cofactor evidence="1">
        <name>FMN</name>
        <dbReference type="ChEBI" id="CHEBI:58210"/>
    </cofactor>
</comment>
<dbReference type="InterPro" id="IPR001094">
    <property type="entry name" value="Flavdoxin-like"/>
</dbReference>
<keyword evidence="7" id="KW-0560">Oxidoreductase</keyword>
<feature type="domain" description="FAD-binding FR-type" evidence="9">
    <location>
        <begin position="196"/>
        <end position="438"/>
    </location>
</feature>
<dbReference type="AlphaFoldDB" id="A0A183UKR9"/>
<comment type="cofactor">
    <cofactor evidence="2">
        <name>FAD</name>
        <dbReference type="ChEBI" id="CHEBI:57692"/>
    </cofactor>
</comment>
<organism evidence="11 12">
    <name type="scientific">Toxocara canis</name>
    <name type="common">Canine roundworm</name>
    <dbReference type="NCBI Taxonomy" id="6265"/>
    <lineage>
        <taxon>Eukaryota</taxon>
        <taxon>Metazoa</taxon>
        <taxon>Ecdysozoa</taxon>
        <taxon>Nematoda</taxon>
        <taxon>Chromadorea</taxon>
        <taxon>Rhabditida</taxon>
        <taxon>Spirurina</taxon>
        <taxon>Ascaridomorpha</taxon>
        <taxon>Ascaridoidea</taxon>
        <taxon>Toxocaridae</taxon>
        <taxon>Toxocara</taxon>
    </lineage>
</organism>
<evidence type="ECO:0000256" key="5">
    <source>
        <dbReference type="ARBA" id="ARBA00022827"/>
    </source>
</evidence>
<reference evidence="12" key="1">
    <citation type="submission" date="2016-06" db="UniProtKB">
        <authorList>
            <consortium name="WormBaseParasite"/>
        </authorList>
    </citation>
    <scope>IDENTIFICATION</scope>
</reference>
<evidence type="ECO:0000256" key="1">
    <source>
        <dbReference type="ARBA" id="ARBA00001917"/>
    </source>
</evidence>
<dbReference type="SUPFAM" id="SSF52218">
    <property type="entry name" value="Flavoproteins"/>
    <property type="match status" value="1"/>
</dbReference>
<dbReference type="WBParaSite" id="TCNE_0000908901-mRNA-1">
    <property type="protein sequence ID" value="TCNE_0000908901-mRNA-1"/>
    <property type="gene ID" value="TCNE_0000908901"/>
</dbReference>
<dbReference type="PRINTS" id="PR00371">
    <property type="entry name" value="FPNCR"/>
</dbReference>
<evidence type="ECO:0000313" key="11">
    <source>
        <dbReference type="Proteomes" id="UP000050794"/>
    </source>
</evidence>
<evidence type="ECO:0000256" key="2">
    <source>
        <dbReference type="ARBA" id="ARBA00001974"/>
    </source>
</evidence>
<protein>
    <submittedName>
        <fullName evidence="12">NADPH-dependent diflavin oxidoreductase 1</fullName>
    </submittedName>
</protein>
<dbReference type="Gene3D" id="2.40.30.10">
    <property type="entry name" value="Translation factors"/>
    <property type="match status" value="1"/>
</dbReference>
<dbReference type="InterPro" id="IPR039261">
    <property type="entry name" value="FNR_nucleotide-bd"/>
</dbReference>
<dbReference type="InterPro" id="IPR001709">
    <property type="entry name" value="Flavoprot_Pyr_Nucl_cyt_Rdtase"/>
</dbReference>
<dbReference type="GO" id="GO:0010181">
    <property type="term" value="F:FMN binding"/>
    <property type="evidence" value="ECO:0007669"/>
    <property type="project" value="InterPro"/>
</dbReference>
<reference evidence="10 11" key="2">
    <citation type="submission" date="2018-11" db="EMBL/GenBank/DDBJ databases">
        <authorList>
            <consortium name="Pathogen Informatics"/>
        </authorList>
    </citation>
    <scope>NUCLEOTIDE SEQUENCE [LARGE SCALE GENOMIC DNA]</scope>
</reference>
<keyword evidence="6" id="KW-0521">NADP</keyword>
<dbReference type="SUPFAM" id="SSF63380">
    <property type="entry name" value="Riboflavin synthase domain-like"/>
    <property type="match status" value="1"/>
</dbReference>
<dbReference type="PROSITE" id="PS51384">
    <property type="entry name" value="FAD_FR"/>
    <property type="match status" value="1"/>
</dbReference>
<dbReference type="InterPro" id="IPR023173">
    <property type="entry name" value="NADPH_Cyt_P450_Rdtase_alpha"/>
</dbReference>
<dbReference type="PROSITE" id="PS50902">
    <property type="entry name" value="FLAVODOXIN_LIKE"/>
    <property type="match status" value="1"/>
</dbReference>
<evidence type="ECO:0000256" key="7">
    <source>
        <dbReference type="ARBA" id="ARBA00023002"/>
    </source>
</evidence>
<dbReference type="Gene3D" id="1.20.990.10">
    <property type="entry name" value="NADPH-cytochrome p450 Reductase, Chain A, domain 3"/>
    <property type="match status" value="1"/>
</dbReference>
<evidence type="ECO:0000313" key="10">
    <source>
        <dbReference type="EMBL" id="VDM40410.1"/>
    </source>
</evidence>
<keyword evidence="4" id="KW-0288">FMN</keyword>
<name>A0A183UKR9_TOXCA</name>
<sequence>MDSLLILYGSETGTAQDTAESLWRDAKYRNIPARVLSLEDYQVQILCDERCVVFVVATSSQGEMPTSIRAAWKKLCLKSLPRDSLSKVHIAVLALGDSSYQKFNFAGKKMFRRLCQLGAIPLVDLALADDQHDLGIDAVLDPFRESLFQRIFEMHFFEGVSLVFDESKCLPPRYKLCYEDDREATSSSECSSEGQTAFLKASVKANCRVTAADHFQTLPMYNLKIHVPAFSYKPGDVLMVHPFNMPETLSVALNALDYGDEVLDREFYAVPSDTNVPELPAWLLGCRTSLRSCMERYFDLQMVPRRSFFKMLSKLSTDAIEKERLIELASPEGLDDYLDYCVRPKRTIAETLRDFEHTAKMVTPERLFDLLPAIRARAFSIASCPTTHNVVQLLVAKVEYKTKLMAELRRGLCSTYICHRRPGDEIFVKVRAGTFKWPNEDSSLILVGPGTGVAPFRSILNFRNSERSELQQGAPLVLFFGCRGVKRDFYFADEWPSLRNTRVITAFSRDNPQNQVYVQNKIGEHADYIWDLLEHNNGYVFIAGRADDMPSDVMKQLKKIASSKGVDEKIGPALDEQFEADLQCILITDSEDPPVGDLQERFRFLLQL</sequence>
<evidence type="ECO:0000259" key="9">
    <source>
        <dbReference type="PROSITE" id="PS51384"/>
    </source>
</evidence>
<evidence type="ECO:0000256" key="6">
    <source>
        <dbReference type="ARBA" id="ARBA00022857"/>
    </source>
</evidence>
<dbReference type="InterPro" id="IPR003097">
    <property type="entry name" value="CysJ-like_FAD-binding"/>
</dbReference>
<dbReference type="Pfam" id="PF00667">
    <property type="entry name" value="FAD_binding_1"/>
    <property type="match status" value="1"/>
</dbReference>
<dbReference type="Gene3D" id="3.40.50.80">
    <property type="entry name" value="Nucleotide-binding domain of ferredoxin-NADP reductase (FNR) module"/>
    <property type="match status" value="1"/>
</dbReference>
<dbReference type="EMBL" id="UYWY01020074">
    <property type="protein sequence ID" value="VDM40410.1"/>
    <property type="molecule type" value="Genomic_DNA"/>
</dbReference>
<accession>A0A183UKR9</accession>
<keyword evidence="5" id="KW-0274">FAD</keyword>
<dbReference type="GO" id="GO:0005829">
    <property type="term" value="C:cytosol"/>
    <property type="evidence" value="ECO:0007669"/>
    <property type="project" value="TreeGrafter"/>
</dbReference>
<keyword evidence="3" id="KW-0285">Flavoprotein</keyword>
<dbReference type="SUPFAM" id="SSF52343">
    <property type="entry name" value="Ferredoxin reductase-like, C-terminal NADP-linked domain"/>
    <property type="match status" value="1"/>
</dbReference>
<proteinExistence type="predicted"/>
<dbReference type="Pfam" id="PF00258">
    <property type="entry name" value="Flavodoxin_1"/>
    <property type="match status" value="1"/>
</dbReference>
<feature type="domain" description="Flavodoxin-like" evidence="8">
    <location>
        <begin position="4"/>
        <end position="148"/>
    </location>
</feature>
<dbReference type="PRINTS" id="PR00369">
    <property type="entry name" value="FLAVODOXIN"/>
</dbReference>
<evidence type="ECO:0000313" key="12">
    <source>
        <dbReference type="WBParaSite" id="TCNE_0000908901-mRNA-1"/>
    </source>
</evidence>
<dbReference type="Pfam" id="PF00175">
    <property type="entry name" value="NAD_binding_1"/>
    <property type="match status" value="1"/>
</dbReference>
<gene>
    <name evidence="10" type="ORF">TCNE_LOCUS9089</name>
</gene>
<dbReference type="InterPro" id="IPR029039">
    <property type="entry name" value="Flavoprotein-like_sf"/>
</dbReference>
<dbReference type="Gene3D" id="3.40.50.360">
    <property type="match status" value="1"/>
</dbReference>
<dbReference type="PANTHER" id="PTHR19384">
    <property type="entry name" value="NITRIC OXIDE SYNTHASE-RELATED"/>
    <property type="match status" value="1"/>
</dbReference>
<dbReference type="PANTHER" id="PTHR19384:SF10">
    <property type="entry name" value="NADPH-DEPENDENT DIFLAVIN OXIDOREDUCTASE 1"/>
    <property type="match status" value="1"/>
</dbReference>
<dbReference type="InterPro" id="IPR017927">
    <property type="entry name" value="FAD-bd_FR_type"/>
</dbReference>
<evidence type="ECO:0000256" key="3">
    <source>
        <dbReference type="ARBA" id="ARBA00022630"/>
    </source>
</evidence>
<evidence type="ECO:0000256" key="4">
    <source>
        <dbReference type="ARBA" id="ARBA00022643"/>
    </source>
</evidence>
<dbReference type="InterPro" id="IPR008254">
    <property type="entry name" value="Flavodoxin/NO_synth"/>
</dbReference>
<evidence type="ECO:0000259" key="8">
    <source>
        <dbReference type="PROSITE" id="PS50902"/>
    </source>
</evidence>
<dbReference type="InterPro" id="IPR017938">
    <property type="entry name" value="Riboflavin_synthase-like_b-brl"/>
</dbReference>
<keyword evidence="11" id="KW-1185">Reference proteome</keyword>
<dbReference type="GO" id="GO:0050660">
    <property type="term" value="F:flavin adenine dinucleotide binding"/>
    <property type="evidence" value="ECO:0007669"/>
    <property type="project" value="TreeGrafter"/>
</dbReference>
<dbReference type="GO" id="GO:0016491">
    <property type="term" value="F:oxidoreductase activity"/>
    <property type="evidence" value="ECO:0007669"/>
    <property type="project" value="UniProtKB-KW"/>
</dbReference>
<dbReference type="InterPro" id="IPR001433">
    <property type="entry name" value="OxRdtase_FAD/NAD-bd"/>
</dbReference>